<evidence type="ECO:0000256" key="9">
    <source>
        <dbReference type="PIRSR" id="PIRSR000350-3"/>
    </source>
</evidence>
<name>A0AAD9MWD7_9ANNE</name>
<evidence type="ECO:0000256" key="1">
    <source>
        <dbReference type="ARBA" id="ARBA00007532"/>
    </source>
</evidence>
<keyword evidence="4 9" id="KW-0274">FAD</keyword>
<dbReference type="Pfam" id="PF02852">
    <property type="entry name" value="Pyr_redox_dim"/>
    <property type="match status" value="1"/>
</dbReference>
<accession>A0AAD9MWD7</accession>
<feature type="binding site" evidence="9">
    <location>
        <position position="289"/>
    </location>
    <ligand>
        <name>NAD(+)</name>
        <dbReference type="ChEBI" id="CHEBI:57540"/>
    </ligand>
</feature>
<keyword evidence="12" id="KW-0963">Cytoplasm</keyword>
<dbReference type="PRINTS" id="PR00368">
    <property type="entry name" value="FADPNR"/>
</dbReference>
<keyword evidence="12" id="KW-0521">NADP</keyword>
<dbReference type="PRINTS" id="PR00411">
    <property type="entry name" value="PNDRDTASEI"/>
</dbReference>
<dbReference type="InterPro" id="IPR004099">
    <property type="entry name" value="Pyr_nucl-diS_OxRdtase_dimer"/>
</dbReference>
<keyword evidence="7 11" id="KW-0676">Redox-active center</keyword>
<feature type="binding site" evidence="9">
    <location>
        <position position="329"/>
    </location>
    <ligand>
        <name>FAD</name>
        <dbReference type="ChEBI" id="CHEBI:57692"/>
    </ligand>
</feature>
<dbReference type="NCBIfam" id="TIGR01421">
    <property type="entry name" value="gluta_reduc_1"/>
    <property type="match status" value="1"/>
</dbReference>
<sequence>MLSKKIFAVSVIGGRRCFSRYAPVYATAGKDFDYLVIGGGSGGLASAKKAAQLGAKVGIVELKKLGGTCVNVGCMPKKVLFYGGLHASMIKDHKDYGFDVTFNGFDWGALKKSREAFIRTKHVMFEKSLKADNITSIFGHGKFTEDGAVEVNGKKYTAEHTLISTGAKPIILDVPGKELGITNEGFFRLETLPKKAVVVGAGYIAVELAGILRTFGTDVSMLIQPNDGVLVTFDSMIEDAVTQNLKDSGINIKNDTVVQSIAKGSDGKLNIKTSTGVIDGADCLIWAVGRAPNADIALDKVGIETTDFGNIIVDEYQNTSAHKIYAIGDVCGKALLTPVAIQTGRKLARRLFNDETKLKMEFKWIPTVIFSHPPVGSIGMSQKEAEQKYGADKIKVYKTTFVPVYYGLTQRKIQEHMKLVCLLPEQRIIGLHIVGLDADEMLQGYAAALKIGATKKDFEETIAIHPTSSEEVVTIK</sequence>
<comment type="subunit">
    <text evidence="2">Homodimer.</text>
</comment>
<dbReference type="EC" id="1.8.1.7" evidence="12"/>
<evidence type="ECO:0000313" key="15">
    <source>
        <dbReference type="EMBL" id="KAK2146336.1"/>
    </source>
</evidence>
<evidence type="ECO:0000313" key="16">
    <source>
        <dbReference type="Proteomes" id="UP001208570"/>
    </source>
</evidence>
<dbReference type="InterPro" id="IPR001100">
    <property type="entry name" value="Pyr_nuc-diS_OxRdtase"/>
</dbReference>
<gene>
    <name evidence="15" type="ORF">LSH36_615g00014</name>
</gene>
<dbReference type="Gene3D" id="3.50.50.60">
    <property type="entry name" value="FAD/NAD(P)-binding domain"/>
    <property type="match status" value="2"/>
</dbReference>
<dbReference type="AlphaFoldDB" id="A0AAD9MWD7"/>
<dbReference type="InterPro" id="IPR046952">
    <property type="entry name" value="GSHR/TRXR-like"/>
</dbReference>
<organism evidence="15 16">
    <name type="scientific">Paralvinella palmiformis</name>
    <dbReference type="NCBI Taxonomy" id="53620"/>
    <lineage>
        <taxon>Eukaryota</taxon>
        <taxon>Metazoa</taxon>
        <taxon>Spiralia</taxon>
        <taxon>Lophotrochozoa</taxon>
        <taxon>Annelida</taxon>
        <taxon>Polychaeta</taxon>
        <taxon>Sedentaria</taxon>
        <taxon>Canalipalpata</taxon>
        <taxon>Terebellida</taxon>
        <taxon>Terebelliformia</taxon>
        <taxon>Alvinellidae</taxon>
        <taxon>Paralvinella</taxon>
    </lineage>
</organism>
<feature type="disulfide bond" description="Redox-active" evidence="10">
    <location>
        <begin position="69"/>
        <end position="74"/>
    </location>
</feature>
<keyword evidence="6" id="KW-1015">Disulfide bond</keyword>
<feature type="domain" description="Pyridine nucleotide-disulphide oxidoreductase dimerisation" evidence="13">
    <location>
        <begin position="365"/>
        <end position="474"/>
    </location>
</feature>
<comment type="catalytic activity">
    <reaction evidence="12">
        <text>2 glutathione + NADP(+) = glutathione disulfide + NADPH + H(+)</text>
        <dbReference type="Rhea" id="RHEA:11740"/>
        <dbReference type="ChEBI" id="CHEBI:15378"/>
        <dbReference type="ChEBI" id="CHEBI:57783"/>
        <dbReference type="ChEBI" id="CHEBI:57925"/>
        <dbReference type="ChEBI" id="CHEBI:58297"/>
        <dbReference type="ChEBI" id="CHEBI:58349"/>
        <dbReference type="EC" id="1.8.1.7"/>
    </reaction>
</comment>
<dbReference type="SUPFAM" id="SSF55424">
    <property type="entry name" value="FAD/NAD-linked reductases, dimerisation (C-terminal) domain"/>
    <property type="match status" value="1"/>
</dbReference>
<evidence type="ECO:0000256" key="3">
    <source>
        <dbReference type="ARBA" id="ARBA00022630"/>
    </source>
</evidence>
<dbReference type="InterPro" id="IPR006322">
    <property type="entry name" value="Glutathione_Rdtase_euk/bac"/>
</dbReference>
<evidence type="ECO:0000256" key="10">
    <source>
        <dbReference type="PIRSR" id="PIRSR000350-4"/>
    </source>
</evidence>
<dbReference type="PANTHER" id="PTHR42737:SF2">
    <property type="entry name" value="GLUTATHIONE REDUCTASE"/>
    <property type="match status" value="1"/>
</dbReference>
<keyword evidence="5 11" id="KW-0560">Oxidoreductase</keyword>
<dbReference type="GO" id="GO:0004362">
    <property type="term" value="F:glutathione-disulfide reductase (NADPH) activity"/>
    <property type="evidence" value="ECO:0007669"/>
    <property type="project" value="UniProtKB-EC"/>
</dbReference>
<dbReference type="GO" id="GO:0034599">
    <property type="term" value="P:cellular response to oxidative stress"/>
    <property type="evidence" value="ECO:0007669"/>
    <property type="project" value="TreeGrafter"/>
</dbReference>
<reference evidence="15" key="1">
    <citation type="journal article" date="2023" name="Mol. Biol. Evol.">
        <title>Third-Generation Sequencing Reveals the Adaptive Role of the Epigenome in Three Deep-Sea Polychaetes.</title>
        <authorList>
            <person name="Perez M."/>
            <person name="Aroh O."/>
            <person name="Sun Y."/>
            <person name="Lan Y."/>
            <person name="Juniper S.K."/>
            <person name="Young C.R."/>
            <person name="Angers B."/>
            <person name="Qian P.Y."/>
        </authorList>
    </citation>
    <scope>NUCLEOTIDE SEQUENCE</scope>
    <source>
        <strain evidence="15">P08H-3</strain>
    </source>
</reference>
<evidence type="ECO:0000256" key="5">
    <source>
        <dbReference type="ARBA" id="ARBA00023002"/>
    </source>
</evidence>
<dbReference type="SUPFAM" id="SSF51905">
    <property type="entry name" value="FAD/NAD(P)-binding domain"/>
    <property type="match status" value="1"/>
</dbReference>
<comment type="cofactor">
    <cofactor evidence="9">
        <name>FAD</name>
        <dbReference type="ChEBI" id="CHEBI:57692"/>
    </cofactor>
    <text evidence="9">Binds 1 FAD per subunit.</text>
</comment>
<comment type="similarity">
    <text evidence="1 11">Belongs to the class-I pyridine nucleotide-disulfide oxidoreductase family.</text>
</comment>
<dbReference type="PIRSF" id="PIRSF000350">
    <property type="entry name" value="Mercury_reductase_MerA"/>
    <property type="match status" value="1"/>
</dbReference>
<evidence type="ECO:0000256" key="4">
    <source>
        <dbReference type="ARBA" id="ARBA00022827"/>
    </source>
</evidence>
<dbReference type="GO" id="GO:0045454">
    <property type="term" value="P:cell redox homeostasis"/>
    <property type="evidence" value="ECO:0007669"/>
    <property type="project" value="InterPro"/>
</dbReference>
<proteinExistence type="inferred from homology"/>
<keyword evidence="9" id="KW-0520">NAD</keyword>
<dbReference type="Gene3D" id="3.30.390.30">
    <property type="match status" value="1"/>
</dbReference>
<keyword evidence="16" id="KW-1185">Reference proteome</keyword>
<dbReference type="PROSITE" id="PS00076">
    <property type="entry name" value="PYRIDINE_REDOX_1"/>
    <property type="match status" value="1"/>
</dbReference>
<protein>
    <recommendedName>
        <fullName evidence="12">Glutathione reductase</fullName>
        <ecNumber evidence="12">1.8.1.7</ecNumber>
    </recommendedName>
</protein>
<dbReference type="GO" id="GO:0050660">
    <property type="term" value="F:flavin adenine dinucleotide binding"/>
    <property type="evidence" value="ECO:0007669"/>
    <property type="project" value="InterPro"/>
</dbReference>
<evidence type="ECO:0000256" key="11">
    <source>
        <dbReference type="RuleBase" id="RU003691"/>
    </source>
</evidence>
<dbReference type="InterPro" id="IPR036188">
    <property type="entry name" value="FAD/NAD-bd_sf"/>
</dbReference>
<evidence type="ECO:0000256" key="7">
    <source>
        <dbReference type="ARBA" id="ARBA00023284"/>
    </source>
</evidence>
<dbReference type="Pfam" id="PF07992">
    <property type="entry name" value="Pyr_redox_2"/>
    <property type="match status" value="1"/>
</dbReference>
<comment type="caution">
    <text evidence="15">The sequence shown here is derived from an EMBL/GenBank/DDBJ whole genome shotgun (WGS) entry which is preliminary data.</text>
</comment>
<dbReference type="FunFam" id="3.50.50.60:FF:000235">
    <property type="entry name" value="Glutathione reductase"/>
    <property type="match status" value="1"/>
</dbReference>
<dbReference type="GO" id="GO:0005739">
    <property type="term" value="C:mitochondrion"/>
    <property type="evidence" value="ECO:0007669"/>
    <property type="project" value="TreeGrafter"/>
</dbReference>
<evidence type="ECO:0000256" key="2">
    <source>
        <dbReference type="ARBA" id="ARBA00011738"/>
    </source>
</evidence>
<evidence type="ECO:0000256" key="6">
    <source>
        <dbReference type="ARBA" id="ARBA00023157"/>
    </source>
</evidence>
<keyword evidence="3 11" id="KW-0285">Flavoprotein</keyword>
<dbReference type="FunFam" id="3.30.390.30:FF:000003">
    <property type="entry name" value="Glutathione reductase"/>
    <property type="match status" value="1"/>
</dbReference>
<dbReference type="NCBIfam" id="NF004776">
    <property type="entry name" value="PRK06116.1"/>
    <property type="match status" value="1"/>
</dbReference>
<evidence type="ECO:0000259" key="13">
    <source>
        <dbReference type="Pfam" id="PF02852"/>
    </source>
</evidence>
<evidence type="ECO:0000256" key="8">
    <source>
        <dbReference type="PIRSR" id="PIRSR000350-2"/>
    </source>
</evidence>
<keyword evidence="9" id="KW-0547">Nucleotide-binding</keyword>
<feature type="binding site" evidence="9">
    <location>
        <position position="141"/>
    </location>
    <ligand>
        <name>FAD</name>
        <dbReference type="ChEBI" id="CHEBI:57692"/>
    </ligand>
</feature>
<feature type="binding site" evidence="9">
    <location>
        <begin position="200"/>
        <end position="207"/>
    </location>
    <ligand>
        <name>NAD(+)</name>
        <dbReference type="ChEBI" id="CHEBI:57540"/>
    </ligand>
</feature>
<dbReference type="Proteomes" id="UP001208570">
    <property type="component" value="Unassembled WGS sequence"/>
</dbReference>
<dbReference type="InterPro" id="IPR023753">
    <property type="entry name" value="FAD/NAD-binding_dom"/>
</dbReference>
<dbReference type="GO" id="GO:0050661">
    <property type="term" value="F:NADP binding"/>
    <property type="evidence" value="ECO:0007669"/>
    <property type="project" value="InterPro"/>
</dbReference>
<evidence type="ECO:0000259" key="14">
    <source>
        <dbReference type="Pfam" id="PF07992"/>
    </source>
</evidence>
<feature type="active site" description="Proton acceptor" evidence="8">
    <location>
        <position position="465"/>
    </location>
</feature>
<comment type="subcellular location">
    <subcellularLocation>
        <location evidence="12">Cytoplasm</location>
    </subcellularLocation>
</comment>
<feature type="binding site" evidence="9">
    <location>
        <position position="78"/>
    </location>
    <ligand>
        <name>FAD</name>
        <dbReference type="ChEBI" id="CHEBI:57692"/>
    </ligand>
</feature>
<dbReference type="EMBL" id="JAODUP010000615">
    <property type="protein sequence ID" value="KAK2146336.1"/>
    <property type="molecule type" value="Genomic_DNA"/>
</dbReference>
<dbReference type="GO" id="GO:0006749">
    <property type="term" value="P:glutathione metabolic process"/>
    <property type="evidence" value="ECO:0007669"/>
    <property type="project" value="InterPro"/>
</dbReference>
<dbReference type="InterPro" id="IPR016156">
    <property type="entry name" value="FAD/NAD-linked_Rdtase_dimer_sf"/>
</dbReference>
<evidence type="ECO:0000256" key="12">
    <source>
        <dbReference type="RuleBase" id="RU365016"/>
    </source>
</evidence>
<feature type="domain" description="FAD/NAD(P)-binding" evidence="14">
    <location>
        <begin position="32"/>
        <end position="344"/>
    </location>
</feature>
<comment type="function">
    <text evidence="12">Catalyzes the reduction of glutathione disulfide (GSSG) to reduced glutathione (GSH). Constitutes the major mechanism to maintain a high GSH:GSSG ratio in the cytosol.</text>
</comment>
<dbReference type="InterPro" id="IPR012999">
    <property type="entry name" value="Pyr_OxRdtase_I_AS"/>
</dbReference>
<dbReference type="GO" id="GO:0005829">
    <property type="term" value="C:cytosol"/>
    <property type="evidence" value="ECO:0007669"/>
    <property type="project" value="TreeGrafter"/>
</dbReference>
<dbReference type="PANTHER" id="PTHR42737">
    <property type="entry name" value="GLUTATHIONE REDUCTASE"/>
    <property type="match status" value="1"/>
</dbReference>